<name>A0A4D7AWL1_9HYPH</name>
<evidence type="ECO:0000259" key="6">
    <source>
        <dbReference type="Pfam" id="PF13505"/>
    </source>
</evidence>
<dbReference type="PANTHER" id="PTHR34001:SF3">
    <property type="entry name" value="BLL7405 PROTEIN"/>
    <property type="match status" value="1"/>
</dbReference>
<evidence type="ECO:0000256" key="5">
    <source>
        <dbReference type="ARBA" id="ARBA00038306"/>
    </source>
</evidence>
<dbReference type="OrthoDB" id="8001404at2"/>
<evidence type="ECO:0000256" key="4">
    <source>
        <dbReference type="ARBA" id="ARBA00023237"/>
    </source>
</evidence>
<evidence type="ECO:0000313" key="7">
    <source>
        <dbReference type="EMBL" id="QCI65509.1"/>
    </source>
</evidence>
<keyword evidence="4" id="KW-0998">Cell outer membrane</keyword>
<comment type="similarity">
    <text evidence="5">Belongs to the Omp25/RopB family.</text>
</comment>
<sequence>MNGVFDIGGAKPILRGGRVMARRMRIAAGLTALAALLAVAGGAQAADMALRGSLPSYEASTPGWGGLYGGIHGGIGSANFDGTGAARSDATRRLAGLVFLGSNSLPSAPDMIQIGAIRSTPTIFGLFVGYQAQYEDAVIGVEFDYNRIGGSAGGTRSWTQPYSVMYSSTGFTDAFSQGATVTARLQDYVTLRMRAGWAYGRLMPYITAGAVLARGSTSVTYTAGYERIDTDAADGANWTQPFSLITPAAPLNTTSSSNATGFGFAAGAGLEALVTDNIFVRGEYQFIRVPSLGGVPVTLQTVRAGVGIKY</sequence>
<dbReference type="Gene3D" id="2.40.160.20">
    <property type="match status" value="1"/>
</dbReference>
<keyword evidence="2" id="KW-0732">Signal</keyword>
<reference evidence="7 8" key="1">
    <citation type="submission" date="2019-04" db="EMBL/GenBank/DDBJ databases">
        <title>Phreatobacter aquaticus sp. nov.</title>
        <authorList>
            <person name="Choi A."/>
        </authorList>
    </citation>
    <scope>NUCLEOTIDE SEQUENCE [LARGE SCALE GENOMIC DNA]</scope>
    <source>
        <strain evidence="7 8">KCTC 52518</strain>
    </source>
</reference>
<dbReference type="RefSeq" id="WP_136960956.1">
    <property type="nucleotide sequence ID" value="NZ_CP039690.1"/>
</dbReference>
<evidence type="ECO:0000256" key="3">
    <source>
        <dbReference type="ARBA" id="ARBA00023136"/>
    </source>
</evidence>
<keyword evidence="8" id="KW-1185">Reference proteome</keyword>
<dbReference type="AlphaFoldDB" id="A0A4D7AWL1"/>
<proteinExistence type="inferred from homology"/>
<dbReference type="PANTHER" id="PTHR34001">
    <property type="entry name" value="BLL7405 PROTEIN"/>
    <property type="match status" value="1"/>
</dbReference>
<evidence type="ECO:0000313" key="8">
    <source>
        <dbReference type="Proteomes" id="UP000298781"/>
    </source>
</evidence>
<dbReference type="Proteomes" id="UP000298781">
    <property type="component" value="Chromosome"/>
</dbReference>
<organism evidence="7 8">
    <name type="scientific">Phreatobacter stygius</name>
    <dbReference type="NCBI Taxonomy" id="1940610"/>
    <lineage>
        <taxon>Bacteria</taxon>
        <taxon>Pseudomonadati</taxon>
        <taxon>Pseudomonadota</taxon>
        <taxon>Alphaproteobacteria</taxon>
        <taxon>Hyphomicrobiales</taxon>
        <taxon>Phreatobacteraceae</taxon>
        <taxon>Phreatobacter</taxon>
    </lineage>
</organism>
<dbReference type="EMBL" id="CP039690">
    <property type="protein sequence ID" value="QCI65509.1"/>
    <property type="molecule type" value="Genomic_DNA"/>
</dbReference>
<feature type="domain" description="Outer membrane protein beta-barrel" evidence="6">
    <location>
        <begin position="34"/>
        <end position="307"/>
    </location>
</feature>
<dbReference type="InterPro" id="IPR027385">
    <property type="entry name" value="Beta-barrel_OMP"/>
</dbReference>
<evidence type="ECO:0000256" key="1">
    <source>
        <dbReference type="ARBA" id="ARBA00004442"/>
    </source>
</evidence>
<comment type="subcellular location">
    <subcellularLocation>
        <location evidence="1">Cell outer membrane</location>
    </subcellularLocation>
</comment>
<evidence type="ECO:0000256" key="2">
    <source>
        <dbReference type="ARBA" id="ARBA00022729"/>
    </source>
</evidence>
<dbReference type="KEGG" id="pstg:E8M01_15625"/>
<dbReference type="InterPro" id="IPR051692">
    <property type="entry name" value="OMP-like"/>
</dbReference>
<keyword evidence="3" id="KW-0472">Membrane</keyword>
<protein>
    <submittedName>
        <fullName evidence="7">Porin family protein</fullName>
    </submittedName>
</protein>
<gene>
    <name evidence="7" type="ORF">E8M01_15625</name>
</gene>
<dbReference type="InterPro" id="IPR011250">
    <property type="entry name" value="OMP/PagP_B-barrel"/>
</dbReference>
<dbReference type="SUPFAM" id="SSF56925">
    <property type="entry name" value="OMPA-like"/>
    <property type="match status" value="1"/>
</dbReference>
<dbReference type="GO" id="GO:0009279">
    <property type="term" value="C:cell outer membrane"/>
    <property type="evidence" value="ECO:0007669"/>
    <property type="project" value="UniProtKB-SubCell"/>
</dbReference>
<dbReference type="Pfam" id="PF13505">
    <property type="entry name" value="OMP_b-brl"/>
    <property type="match status" value="1"/>
</dbReference>
<accession>A0A4D7AWL1</accession>